<protein>
    <submittedName>
        <fullName evidence="1">Uncharacterized protein</fullName>
    </submittedName>
</protein>
<feature type="non-terminal residue" evidence="1">
    <location>
        <position position="1"/>
    </location>
</feature>
<dbReference type="HOGENOM" id="CLU_3129679_0_0_1"/>
<name>M2RBV8_CERS8</name>
<gene>
    <name evidence="1" type="ORF">CERSUDRAFT_115231</name>
</gene>
<dbReference type="Proteomes" id="UP000016930">
    <property type="component" value="Unassembled WGS sequence"/>
</dbReference>
<sequence>RKAALVLKCVGYVAHFQEVIETLVQVEHKVDSIYAWSNKELKLTGIESCL</sequence>
<reference evidence="1 2" key="1">
    <citation type="journal article" date="2012" name="Proc. Natl. Acad. Sci. U.S.A.">
        <title>Comparative genomics of Ceriporiopsis subvermispora and Phanerochaete chrysosporium provide insight into selective ligninolysis.</title>
        <authorList>
            <person name="Fernandez-Fueyo E."/>
            <person name="Ruiz-Duenas F.J."/>
            <person name="Ferreira P."/>
            <person name="Floudas D."/>
            <person name="Hibbett D.S."/>
            <person name="Canessa P."/>
            <person name="Larrondo L.F."/>
            <person name="James T.Y."/>
            <person name="Seelenfreund D."/>
            <person name="Lobos S."/>
            <person name="Polanco R."/>
            <person name="Tello M."/>
            <person name="Honda Y."/>
            <person name="Watanabe T."/>
            <person name="Watanabe T."/>
            <person name="Ryu J.S."/>
            <person name="Kubicek C.P."/>
            <person name="Schmoll M."/>
            <person name="Gaskell J."/>
            <person name="Hammel K.E."/>
            <person name="St John F.J."/>
            <person name="Vanden Wymelenberg A."/>
            <person name="Sabat G."/>
            <person name="Splinter BonDurant S."/>
            <person name="Syed K."/>
            <person name="Yadav J.S."/>
            <person name="Doddapaneni H."/>
            <person name="Subramanian V."/>
            <person name="Lavin J.L."/>
            <person name="Oguiza J.A."/>
            <person name="Perez G."/>
            <person name="Pisabarro A.G."/>
            <person name="Ramirez L."/>
            <person name="Santoyo F."/>
            <person name="Master E."/>
            <person name="Coutinho P.M."/>
            <person name="Henrissat B."/>
            <person name="Lombard V."/>
            <person name="Magnuson J.K."/>
            <person name="Kuees U."/>
            <person name="Hori C."/>
            <person name="Igarashi K."/>
            <person name="Samejima M."/>
            <person name="Held B.W."/>
            <person name="Barry K.W."/>
            <person name="LaButti K.M."/>
            <person name="Lapidus A."/>
            <person name="Lindquist E.A."/>
            <person name="Lucas S.M."/>
            <person name="Riley R."/>
            <person name="Salamov A.A."/>
            <person name="Hoffmeister D."/>
            <person name="Schwenk D."/>
            <person name="Hadar Y."/>
            <person name="Yarden O."/>
            <person name="de Vries R.P."/>
            <person name="Wiebenga A."/>
            <person name="Stenlid J."/>
            <person name="Eastwood D."/>
            <person name="Grigoriev I.V."/>
            <person name="Berka R.M."/>
            <person name="Blanchette R.A."/>
            <person name="Kersten P."/>
            <person name="Martinez A.T."/>
            <person name="Vicuna R."/>
            <person name="Cullen D."/>
        </authorList>
    </citation>
    <scope>NUCLEOTIDE SEQUENCE [LARGE SCALE GENOMIC DNA]</scope>
    <source>
        <strain evidence="1 2">B</strain>
    </source>
</reference>
<keyword evidence="2" id="KW-1185">Reference proteome</keyword>
<organism evidence="1 2">
    <name type="scientific">Ceriporiopsis subvermispora (strain B)</name>
    <name type="common">White-rot fungus</name>
    <name type="synonym">Gelatoporia subvermispora</name>
    <dbReference type="NCBI Taxonomy" id="914234"/>
    <lineage>
        <taxon>Eukaryota</taxon>
        <taxon>Fungi</taxon>
        <taxon>Dikarya</taxon>
        <taxon>Basidiomycota</taxon>
        <taxon>Agaricomycotina</taxon>
        <taxon>Agaricomycetes</taxon>
        <taxon>Polyporales</taxon>
        <taxon>Gelatoporiaceae</taxon>
        <taxon>Gelatoporia</taxon>
    </lineage>
</organism>
<evidence type="ECO:0000313" key="1">
    <source>
        <dbReference type="EMBL" id="EMD36286.1"/>
    </source>
</evidence>
<dbReference type="EMBL" id="KB445798">
    <property type="protein sequence ID" value="EMD36286.1"/>
    <property type="molecule type" value="Genomic_DNA"/>
</dbReference>
<accession>M2RBV8</accession>
<dbReference type="AlphaFoldDB" id="M2RBV8"/>
<proteinExistence type="predicted"/>
<evidence type="ECO:0000313" key="2">
    <source>
        <dbReference type="Proteomes" id="UP000016930"/>
    </source>
</evidence>